<keyword evidence="5" id="KW-1185">Reference proteome</keyword>
<dbReference type="Pfam" id="PF04280">
    <property type="entry name" value="Tim44"/>
    <property type="match status" value="1"/>
</dbReference>
<feature type="compositionally biased region" description="Low complexity" evidence="1">
    <location>
        <begin position="165"/>
        <end position="176"/>
    </location>
</feature>
<dbReference type="InterPro" id="IPR032710">
    <property type="entry name" value="NTF2-like_dom_sf"/>
</dbReference>
<gene>
    <name evidence="4" type="ORF">V757_10325</name>
</gene>
<feature type="transmembrane region" description="Helical" evidence="2">
    <location>
        <begin position="6"/>
        <end position="25"/>
    </location>
</feature>
<dbReference type="PATRIC" id="fig|1414851.3.peg.2159"/>
<evidence type="ECO:0000313" key="5">
    <source>
        <dbReference type="Proteomes" id="UP000018766"/>
    </source>
</evidence>
<evidence type="ECO:0000259" key="3">
    <source>
        <dbReference type="SMART" id="SM00978"/>
    </source>
</evidence>
<feature type="domain" description="Tim44-like" evidence="3">
    <location>
        <begin position="189"/>
        <end position="320"/>
    </location>
</feature>
<dbReference type="EMBL" id="AYSV01000107">
    <property type="protein sequence ID" value="ETD68336.1"/>
    <property type="molecule type" value="Genomic_DNA"/>
</dbReference>
<protein>
    <recommendedName>
        <fullName evidence="3">Tim44-like domain-containing protein</fullName>
    </recommendedName>
</protein>
<feature type="compositionally biased region" description="Low complexity" evidence="1">
    <location>
        <begin position="48"/>
        <end position="74"/>
    </location>
</feature>
<dbReference type="PANTHER" id="PTHR41542:SF1">
    <property type="entry name" value="BLL5807 PROTEIN"/>
    <property type="match status" value="1"/>
</dbReference>
<feature type="transmembrane region" description="Helical" evidence="2">
    <location>
        <begin position="113"/>
        <end position="134"/>
    </location>
</feature>
<dbReference type="OrthoDB" id="5297955at2"/>
<dbReference type="Proteomes" id="UP000018766">
    <property type="component" value="Unassembled WGS sequence"/>
</dbReference>
<name>V8FWT4_9BURK</name>
<keyword evidence="2" id="KW-0812">Transmembrane</keyword>
<evidence type="ECO:0000256" key="1">
    <source>
        <dbReference type="SAM" id="MobiDB-lite"/>
    </source>
</evidence>
<feature type="region of interest" description="Disordered" evidence="1">
    <location>
        <begin position="143"/>
        <end position="194"/>
    </location>
</feature>
<feature type="region of interest" description="Disordered" evidence="1">
    <location>
        <begin position="33"/>
        <end position="74"/>
    </location>
</feature>
<comment type="caution">
    <text evidence="4">The sequence shown here is derived from an EMBL/GenBank/DDBJ whole genome shotgun (WGS) entry which is preliminary data.</text>
</comment>
<feature type="compositionally biased region" description="Low complexity" evidence="1">
    <location>
        <begin position="143"/>
        <end position="158"/>
    </location>
</feature>
<proteinExistence type="predicted"/>
<dbReference type="RefSeq" id="WP_023952377.1">
    <property type="nucleotide sequence ID" value="NZ_AYSV01000107.1"/>
</dbReference>
<dbReference type="PANTHER" id="PTHR41542">
    <property type="entry name" value="BLL5807 PROTEIN"/>
    <property type="match status" value="1"/>
</dbReference>
<evidence type="ECO:0000256" key="2">
    <source>
        <dbReference type="SAM" id="Phobius"/>
    </source>
</evidence>
<dbReference type="AlphaFoldDB" id="V8FWT4"/>
<keyword evidence="2" id="KW-0472">Membrane</keyword>
<dbReference type="SMART" id="SM00978">
    <property type="entry name" value="Tim44"/>
    <property type="match status" value="1"/>
</dbReference>
<keyword evidence="2" id="KW-1133">Transmembrane helix</keyword>
<reference evidence="4 5" key="1">
    <citation type="submission" date="2013-11" db="EMBL/GenBank/DDBJ databases">
        <title>Genomic analysis of Pelistega sp. HM-7.</title>
        <authorList>
            <person name="Kumbhare S.V."/>
            <person name="Shetty S.A."/>
            <person name="Sharma O."/>
            <person name="Dhotre D.P."/>
        </authorList>
    </citation>
    <scope>NUCLEOTIDE SEQUENCE [LARGE SCALE GENOMIC DNA]</scope>
    <source>
        <strain evidence="4 5">HM-7</strain>
    </source>
</reference>
<sequence>MKGKLPRFLSAALVVIASVAMLGVADDAEARRMGGGSSFGRQSSNIMRTPSTSAPVAPAARPNQMSPSATSGAATAAARPKTGFSRFLGPIAGIAAGLGIAALLSSLGLSGAFLEFMSSLVLIGLVVFGVMFVLRRLRGAPQTAGASANTSANNTYKNSFERSHPVNPNSGVNSSSATFGSPVAPAPATDKQGQDNWFIPADFDKVSFLQEAKKQYVAIQALSDQGNIAQLQQYLTDDLLRELTPSIQANAGGKTEIVLLNAELLGIEKIHDTQGDGHLASVRFSGMVRENVGEATTRFEEVWNLYKAANSGWLLAGIQQFS</sequence>
<dbReference type="InterPro" id="IPR007379">
    <property type="entry name" value="Tim44-like_dom"/>
</dbReference>
<dbReference type="SUPFAM" id="SSF54427">
    <property type="entry name" value="NTF2-like"/>
    <property type="match status" value="1"/>
</dbReference>
<organism evidence="4 5">
    <name type="scientific">Pelistega indica</name>
    <dbReference type="NCBI Taxonomy" id="1414851"/>
    <lineage>
        <taxon>Bacteria</taxon>
        <taxon>Pseudomonadati</taxon>
        <taxon>Pseudomonadota</taxon>
        <taxon>Betaproteobacteria</taxon>
        <taxon>Burkholderiales</taxon>
        <taxon>Alcaligenaceae</taxon>
        <taxon>Pelistega</taxon>
    </lineage>
</organism>
<evidence type="ECO:0000313" key="4">
    <source>
        <dbReference type="EMBL" id="ETD68336.1"/>
    </source>
</evidence>
<accession>V8FWT4</accession>
<feature type="transmembrane region" description="Helical" evidence="2">
    <location>
        <begin position="87"/>
        <end position="107"/>
    </location>
</feature>